<dbReference type="EMBL" id="JBHUFV010000131">
    <property type="protein sequence ID" value="MFD1940579.1"/>
    <property type="molecule type" value="Genomic_DNA"/>
</dbReference>
<dbReference type="Proteomes" id="UP001597368">
    <property type="component" value="Unassembled WGS sequence"/>
</dbReference>
<feature type="coiled-coil region" evidence="1">
    <location>
        <begin position="39"/>
        <end position="66"/>
    </location>
</feature>
<proteinExistence type="predicted"/>
<evidence type="ECO:0000313" key="2">
    <source>
        <dbReference type="EMBL" id="MFD1940579.1"/>
    </source>
</evidence>
<sequence>MNGRDRVALVSVLHPVRHAAEGILDQIWIAKDATTEPSLDEALRALEILQRETARASTLVQRLVDEQRAML</sequence>
<evidence type="ECO:0000256" key="1">
    <source>
        <dbReference type="SAM" id="Coils"/>
    </source>
</evidence>
<keyword evidence="1" id="KW-0175">Coiled coil</keyword>
<gene>
    <name evidence="2" type="ORF">ACFSKW_54910</name>
</gene>
<reference evidence="3" key="1">
    <citation type="journal article" date="2019" name="Int. J. Syst. Evol. Microbiol.">
        <title>The Global Catalogue of Microorganisms (GCM) 10K type strain sequencing project: providing services to taxonomists for standard genome sequencing and annotation.</title>
        <authorList>
            <consortium name="The Broad Institute Genomics Platform"/>
            <consortium name="The Broad Institute Genome Sequencing Center for Infectious Disease"/>
            <person name="Wu L."/>
            <person name="Ma J."/>
        </authorList>
    </citation>
    <scope>NUCLEOTIDE SEQUENCE [LARGE SCALE GENOMIC DNA]</scope>
    <source>
        <strain evidence="3">ICMP 6774ER</strain>
    </source>
</reference>
<organism evidence="2 3">
    <name type="scientific">Nonomuraea mangrovi</name>
    <dbReference type="NCBI Taxonomy" id="2316207"/>
    <lineage>
        <taxon>Bacteria</taxon>
        <taxon>Bacillati</taxon>
        <taxon>Actinomycetota</taxon>
        <taxon>Actinomycetes</taxon>
        <taxon>Streptosporangiales</taxon>
        <taxon>Streptosporangiaceae</taxon>
        <taxon>Nonomuraea</taxon>
    </lineage>
</organism>
<comment type="caution">
    <text evidence="2">The sequence shown here is derived from an EMBL/GenBank/DDBJ whole genome shotgun (WGS) entry which is preliminary data.</text>
</comment>
<protein>
    <submittedName>
        <fullName evidence="2">Uncharacterized protein</fullName>
    </submittedName>
</protein>
<accession>A0ABW4THM5</accession>
<keyword evidence="3" id="KW-1185">Reference proteome</keyword>
<dbReference type="RefSeq" id="WP_379583906.1">
    <property type="nucleotide sequence ID" value="NZ_JBHUFV010000131.1"/>
</dbReference>
<evidence type="ECO:0000313" key="3">
    <source>
        <dbReference type="Proteomes" id="UP001597368"/>
    </source>
</evidence>
<name>A0ABW4THM5_9ACTN</name>